<proteinExistence type="predicted"/>
<sequence length="182" mass="21680">MKSSWNLSICETRFERSTVTHLPEIANLPLQTLQVPGGWRVIINHFYEIDPDDDLAGRQILHLDPATIIDPWDDVLFYYFDHSSLWNATRNDGRYCFDVEWSPMGQRDGQFIILQYHAQPITFSHPPKRTLKKKRDNIQISYELNPPVMWPDSPERVFESRDRKQIVSTLNQWLRECSRDWY</sequence>
<accession>A0A517QGB5</accession>
<dbReference type="AlphaFoldDB" id="A0A517QGB5"/>
<keyword evidence="2" id="KW-1185">Reference proteome</keyword>
<evidence type="ECO:0000313" key="2">
    <source>
        <dbReference type="Proteomes" id="UP000315647"/>
    </source>
</evidence>
<name>A0A517QGB5_9PLAN</name>
<protein>
    <submittedName>
        <fullName evidence="1">Uncharacterized protein</fullName>
    </submittedName>
</protein>
<gene>
    <name evidence="1" type="ORF">Enr10x_60470</name>
</gene>
<organism evidence="1 2">
    <name type="scientific">Gimesia panareensis</name>
    <dbReference type="NCBI Taxonomy" id="2527978"/>
    <lineage>
        <taxon>Bacteria</taxon>
        <taxon>Pseudomonadati</taxon>
        <taxon>Planctomycetota</taxon>
        <taxon>Planctomycetia</taxon>
        <taxon>Planctomycetales</taxon>
        <taxon>Planctomycetaceae</taxon>
        <taxon>Gimesia</taxon>
    </lineage>
</organism>
<dbReference type="Proteomes" id="UP000315647">
    <property type="component" value="Chromosome"/>
</dbReference>
<evidence type="ECO:0000313" key="1">
    <source>
        <dbReference type="EMBL" id="QDT30679.1"/>
    </source>
</evidence>
<dbReference type="EMBL" id="CP037421">
    <property type="protein sequence ID" value="QDT30679.1"/>
    <property type="molecule type" value="Genomic_DNA"/>
</dbReference>
<reference evidence="1 2" key="1">
    <citation type="submission" date="2019-03" db="EMBL/GenBank/DDBJ databases">
        <title>Deep-cultivation of Planctomycetes and their phenomic and genomic characterization uncovers novel biology.</title>
        <authorList>
            <person name="Wiegand S."/>
            <person name="Jogler M."/>
            <person name="Boedeker C."/>
            <person name="Pinto D."/>
            <person name="Vollmers J."/>
            <person name="Rivas-Marin E."/>
            <person name="Kohn T."/>
            <person name="Peeters S.H."/>
            <person name="Heuer A."/>
            <person name="Rast P."/>
            <person name="Oberbeckmann S."/>
            <person name="Bunk B."/>
            <person name="Jeske O."/>
            <person name="Meyerdierks A."/>
            <person name="Storesund J.E."/>
            <person name="Kallscheuer N."/>
            <person name="Luecker S."/>
            <person name="Lage O.M."/>
            <person name="Pohl T."/>
            <person name="Merkel B.J."/>
            <person name="Hornburger P."/>
            <person name="Mueller R.-W."/>
            <person name="Bruemmer F."/>
            <person name="Labrenz M."/>
            <person name="Spormann A.M."/>
            <person name="Op den Camp H."/>
            <person name="Overmann J."/>
            <person name="Amann R."/>
            <person name="Jetten M.S.M."/>
            <person name="Mascher T."/>
            <person name="Medema M.H."/>
            <person name="Devos D.P."/>
            <person name="Kaster A.-K."/>
            <person name="Ovreas L."/>
            <person name="Rohde M."/>
            <person name="Galperin M.Y."/>
            <person name="Jogler C."/>
        </authorList>
    </citation>
    <scope>NUCLEOTIDE SEQUENCE [LARGE SCALE GENOMIC DNA]</scope>
    <source>
        <strain evidence="1 2">Enr10</strain>
    </source>
</reference>